<protein>
    <submittedName>
        <fullName evidence="1">Uncharacterized protein</fullName>
    </submittedName>
</protein>
<reference evidence="1 2" key="1">
    <citation type="submission" date="2024-01" db="EMBL/GenBank/DDBJ databases">
        <title>A draft genome for the cacao thread blight pathogen Marasmiellus scandens.</title>
        <authorList>
            <person name="Baruah I.K."/>
            <person name="Leung J."/>
            <person name="Bukari Y."/>
            <person name="Amoako-Attah I."/>
            <person name="Meinhardt L.W."/>
            <person name="Bailey B.A."/>
            <person name="Cohen S.P."/>
        </authorList>
    </citation>
    <scope>NUCLEOTIDE SEQUENCE [LARGE SCALE GENOMIC DNA]</scope>
    <source>
        <strain evidence="1 2">GH-19</strain>
    </source>
</reference>
<proteinExistence type="predicted"/>
<gene>
    <name evidence="1" type="ORF">VKT23_013849</name>
</gene>
<sequence>MSSALQTVIGFLRKGDRFLARSVNVLRAFCNIFRAALKFLQAVYTECFHPSNEEIEENEENTPVHLFIFTSQCRASERLPTQMSSPLQTTVDFFGNANRFLERSGNVYVAFCGIFRAILEFFEAIYKCFNPGEDEGNSPAVNELEV</sequence>
<name>A0ABR1J210_9AGAR</name>
<evidence type="ECO:0000313" key="2">
    <source>
        <dbReference type="Proteomes" id="UP001498398"/>
    </source>
</evidence>
<organism evidence="1 2">
    <name type="scientific">Marasmiellus scandens</name>
    <dbReference type="NCBI Taxonomy" id="2682957"/>
    <lineage>
        <taxon>Eukaryota</taxon>
        <taxon>Fungi</taxon>
        <taxon>Dikarya</taxon>
        <taxon>Basidiomycota</taxon>
        <taxon>Agaricomycotina</taxon>
        <taxon>Agaricomycetes</taxon>
        <taxon>Agaricomycetidae</taxon>
        <taxon>Agaricales</taxon>
        <taxon>Marasmiineae</taxon>
        <taxon>Omphalotaceae</taxon>
        <taxon>Marasmiellus</taxon>
    </lineage>
</organism>
<comment type="caution">
    <text evidence="1">The sequence shown here is derived from an EMBL/GenBank/DDBJ whole genome shotgun (WGS) entry which is preliminary data.</text>
</comment>
<dbReference type="Proteomes" id="UP001498398">
    <property type="component" value="Unassembled WGS sequence"/>
</dbReference>
<evidence type="ECO:0000313" key="1">
    <source>
        <dbReference type="EMBL" id="KAK7448091.1"/>
    </source>
</evidence>
<accession>A0ABR1J210</accession>
<keyword evidence="2" id="KW-1185">Reference proteome</keyword>
<dbReference type="EMBL" id="JBANRG010000039">
    <property type="protein sequence ID" value="KAK7448091.1"/>
    <property type="molecule type" value="Genomic_DNA"/>
</dbReference>